<evidence type="ECO:0000313" key="8">
    <source>
        <dbReference type="Proteomes" id="UP000501868"/>
    </source>
</evidence>
<evidence type="ECO:0000259" key="4">
    <source>
        <dbReference type="Pfam" id="PF00703"/>
    </source>
</evidence>
<evidence type="ECO:0000256" key="2">
    <source>
        <dbReference type="ARBA" id="ARBA00022801"/>
    </source>
</evidence>
<dbReference type="InterPro" id="IPR013783">
    <property type="entry name" value="Ig-like_fold"/>
</dbReference>
<evidence type="ECO:0000313" key="7">
    <source>
        <dbReference type="EMBL" id="QIZ10331.1"/>
    </source>
</evidence>
<dbReference type="Pfam" id="PF02837">
    <property type="entry name" value="Glyco_hydro_2_N"/>
    <property type="match status" value="1"/>
</dbReference>
<dbReference type="InterPro" id="IPR017853">
    <property type="entry name" value="GH"/>
</dbReference>
<feature type="domain" description="Glycoside hydrolase family 2 immunoglobulin-like beta-sandwich" evidence="4">
    <location>
        <begin position="185"/>
        <end position="287"/>
    </location>
</feature>
<dbReference type="InterPro" id="IPR008979">
    <property type="entry name" value="Galactose-bd-like_sf"/>
</dbReference>
<protein>
    <submittedName>
        <fullName evidence="7">Glycoside hydrolase family 2</fullName>
    </submittedName>
</protein>
<dbReference type="InterPro" id="IPR006102">
    <property type="entry name" value="Ig-like_GH2"/>
</dbReference>
<feature type="domain" description="Glycosyl hydrolases family 2 sugar binding" evidence="6">
    <location>
        <begin position="22"/>
        <end position="140"/>
    </location>
</feature>
<evidence type="ECO:0000256" key="3">
    <source>
        <dbReference type="ARBA" id="ARBA00023295"/>
    </source>
</evidence>
<dbReference type="GO" id="GO:0004553">
    <property type="term" value="F:hydrolase activity, hydrolyzing O-glycosyl compounds"/>
    <property type="evidence" value="ECO:0007669"/>
    <property type="project" value="InterPro"/>
</dbReference>
<dbReference type="InterPro" id="IPR006104">
    <property type="entry name" value="Glyco_hydro_2_N"/>
</dbReference>
<dbReference type="Gene3D" id="2.60.120.260">
    <property type="entry name" value="Galactose-binding domain-like"/>
    <property type="match status" value="1"/>
</dbReference>
<evidence type="ECO:0000259" key="6">
    <source>
        <dbReference type="Pfam" id="PF02837"/>
    </source>
</evidence>
<dbReference type="GO" id="GO:0005975">
    <property type="term" value="P:carbohydrate metabolic process"/>
    <property type="evidence" value="ECO:0007669"/>
    <property type="project" value="InterPro"/>
</dbReference>
<dbReference type="Proteomes" id="UP000501868">
    <property type="component" value="Chromosome"/>
</dbReference>
<sequence>MTKVTPRPEYPRPDFTRNEWLNLNGQWNFEFDDNNSGLREGWHLHHDYSQKITVPYAFQSKLSGIDTKEFHDVVWYERCFTIPEAWQENKIHLHFGAVDYRATVWVNGRFVRTHEGGHTSFYADITDALINGENRVVVRAEDRSTDLEQPRGKQYWEVESDGIFYTRTTGIWQTVWLEPVSPSFLDRVKLTPNIDTGEVSIEYLVQNRTGKQELAIEISYDGQMIADETVPVHPVQRKNKHSVSLKDFANGEGKLWSPETPNLYHVNFCLKEDDVILDKVHSYFGMRRITIRDGKIELNNQPYYMKLVLDQGYYPEGLLTAPTDGDLKRDIELSKEMGFNGVRKHQKVEEPRYLYWADQLGLLVWGEMANSHTFTDQSVKRMTSEWQEAIERDYNHPSIVAWVPLNESWGVPRLKRDPRQANHLVSMYYLTKSIDSSRLVISNDGWEHTISDILTIHDYAGEKDVLTDRYSELESVLKFTPADRSLYVKGFQYHEEPIMVTEFGGIAYKKSAWQGWGYTSASNDDDFIERYYNVVSSLLGSPLVQGFCYTQITDVEQEINGLLTYDRKPKVDLHIIREINEGKKLTFAEKG</sequence>
<name>A0A6H1PAU5_PRIMG</name>
<accession>A0A6H1PAU5</accession>
<dbReference type="InterPro" id="IPR036156">
    <property type="entry name" value="Beta-gal/glucu_dom_sf"/>
</dbReference>
<evidence type="ECO:0000259" key="5">
    <source>
        <dbReference type="Pfam" id="PF02836"/>
    </source>
</evidence>
<comment type="similarity">
    <text evidence="1">Belongs to the glycosyl hydrolase 2 family.</text>
</comment>
<keyword evidence="3" id="KW-0326">Glycosidase</keyword>
<dbReference type="AlphaFoldDB" id="A0A6H1PAU5"/>
<organism evidence="7 8">
    <name type="scientific">Priestia megaterium</name>
    <name type="common">Bacillus megaterium</name>
    <dbReference type="NCBI Taxonomy" id="1404"/>
    <lineage>
        <taxon>Bacteria</taxon>
        <taxon>Bacillati</taxon>
        <taxon>Bacillota</taxon>
        <taxon>Bacilli</taxon>
        <taxon>Bacillales</taxon>
        <taxon>Bacillaceae</taxon>
        <taxon>Priestia</taxon>
    </lineage>
</organism>
<dbReference type="Pfam" id="PF00703">
    <property type="entry name" value="Glyco_hydro_2"/>
    <property type="match status" value="1"/>
</dbReference>
<reference evidence="7 8" key="1">
    <citation type="submission" date="2020-04" db="EMBL/GenBank/DDBJ databases">
        <title>Genome-Wide Identification of 5-Methylcytosine Sites in Bacterial Genomes By High-Throughput Sequencing of MspJI Restriction Fragments.</title>
        <authorList>
            <person name="Wu V."/>
        </authorList>
    </citation>
    <scope>NUCLEOTIDE SEQUENCE [LARGE SCALE GENOMIC DNA]</scope>
    <source>
        <strain evidence="7 8">S2</strain>
    </source>
</reference>
<dbReference type="Gene3D" id="2.60.40.10">
    <property type="entry name" value="Immunoglobulins"/>
    <property type="match status" value="1"/>
</dbReference>
<dbReference type="Pfam" id="PF02836">
    <property type="entry name" value="Glyco_hydro_2_C"/>
    <property type="match status" value="1"/>
</dbReference>
<dbReference type="PANTHER" id="PTHR42732">
    <property type="entry name" value="BETA-GALACTOSIDASE"/>
    <property type="match status" value="1"/>
</dbReference>
<dbReference type="SUPFAM" id="SSF51445">
    <property type="entry name" value="(Trans)glycosidases"/>
    <property type="match status" value="1"/>
</dbReference>
<keyword evidence="2 7" id="KW-0378">Hydrolase</keyword>
<reference evidence="7 8" key="2">
    <citation type="submission" date="2020-04" db="EMBL/GenBank/DDBJ databases">
        <authorList>
            <person name="Fomenkov A."/>
            <person name="Anton B.P."/>
            <person name="Roberts R.J."/>
        </authorList>
    </citation>
    <scope>NUCLEOTIDE SEQUENCE [LARGE SCALE GENOMIC DNA]</scope>
    <source>
        <strain evidence="7 8">S2</strain>
    </source>
</reference>
<dbReference type="Gene3D" id="3.20.20.80">
    <property type="entry name" value="Glycosidases"/>
    <property type="match status" value="1"/>
</dbReference>
<evidence type="ECO:0000256" key="1">
    <source>
        <dbReference type="ARBA" id="ARBA00007401"/>
    </source>
</evidence>
<dbReference type="SUPFAM" id="SSF49303">
    <property type="entry name" value="beta-Galactosidase/glucuronidase domain"/>
    <property type="match status" value="1"/>
</dbReference>
<proteinExistence type="inferred from homology"/>
<dbReference type="InterPro" id="IPR051913">
    <property type="entry name" value="GH2_Domain-Containing"/>
</dbReference>
<dbReference type="InterPro" id="IPR006103">
    <property type="entry name" value="Glyco_hydro_2_cat"/>
</dbReference>
<feature type="domain" description="Glycoside hydrolase family 2 catalytic" evidence="5">
    <location>
        <begin position="290"/>
        <end position="579"/>
    </location>
</feature>
<gene>
    <name evidence="7" type="ORF">HFZ78_29480</name>
</gene>
<dbReference type="EMBL" id="CP051128">
    <property type="protein sequence ID" value="QIZ10331.1"/>
    <property type="molecule type" value="Genomic_DNA"/>
</dbReference>
<dbReference type="SUPFAM" id="SSF49785">
    <property type="entry name" value="Galactose-binding domain-like"/>
    <property type="match status" value="1"/>
</dbReference>
<dbReference type="PANTHER" id="PTHR42732:SF3">
    <property type="entry name" value="HYDROLASE"/>
    <property type="match status" value="1"/>
</dbReference>